<gene>
    <name evidence="6" type="ORF">SAMN05216499_12156</name>
</gene>
<reference evidence="6 7" key="1">
    <citation type="submission" date="2016-11" db="EMBL/GenBank/DDBJ databases">
        <authorList>
            <person name="Jaros S."/>
            <person name="Januszkiewicz K."/>
            <person name="Wedrychowicz H."/>
        </authorList>
    </citation>
    <scope>NUCLEOTIDE SEQUENCE [LARGE SCALE GENOMIC DNA]</scope>
    <source>
        <strain evidence="6 7">CGMCC 4.2025</strain>
    </source>
</reference>
<dbReference type="Gene3D" id="1.10.10.10">
    <property type="entry name" value="Winged helix-like DNA-binding domain superfamily/Winged helix DNA-binding domain"/>
    <property type="match status" value="1"/>
</dbReference>
<evidence type="ECO:0000256" key="2">
    <source>
        <dbReference type="ARBA" id="ARBA00023125"/>
    </source>
</evidence>
<feature type="domain" description="HTH arsR-type" evidence="5">
    <location>
        <begin position="19"/>
        <end position="110"/>
    </location>
</feature>
<feature type="compositionally biased region" description="Pro residues" evidence="4">
    <location>
        <begin position="210"/>
        <end position="223"/>
    </location>
</feature>
<keyword evidence="7" id="KW-1185">Reference proteome</keyword>
<name>A0A1M7P5V1_9ACTN</name>
<dbReference type="InterPro" id="IPR036390">
    <property type="entry name" value="WH_DNA-bd_sf"/>
</dbReference>
<dbReference type="GO" id="GO:0003677">
    <property type="term" value="F:DNA binding"/>
    <property type="evidence" value="ECO:0007669"/>
    <property type="project" value="UniProtKB-KW"/>
</dbReference>
<dbReference type="GO" id="GO:0003700">
    <property type="term" value="F:DNA-binding transcription factor activity"/>
    <property type="evidence" value="ECO:0007669"/>
    <property type="project" value="InterPro"/>
</dbReference>
<dbReference type="STRING" id="310782.SAMN05216499_12156"/>
<dbReference type="InterPro" id="IPR036388">
    <property type="entry name" value="WH-like_DNA-bd_sf"/>
</dbReference>
<accession>A0A1M7P5V1</accession>
<evidence type="ECO:0000256" key="3">
    <source>
        <dbReference type="ARBA" id="ARBA00023163"/>
    </source>
</evidence>
<dbReference type="Proteomes" id="UP000184111">
    <property type="component" value="Unassembled WGS sequence"/>
</dbReference>
<evidence type="ECO:0000256" key="4">
    <source>
        <dbReference type="SAM" id="MobiDB-lite"/>
    </source>
</evidence>
<dbReference type="InterPro" id="IPR001845">
    <property type="entry name" value="HTH_ArsR_DNA-bd_dom"/>
</dbReference>
<dbReference type="AlphaFoldDB" id="A0A1M7P5V1"/>
<evidence type="ECO:0000259" key="5">
    <source>
        <dbReference type="SMART" id="SM00418"/>
    </source>
</evidence>
<proteinExistence type="predicted"/>
<organism evidence="6 7">
    <name type="scientific">Actinacidiphila paucisporea</name>
    <dbReference type="NCBI Taxonomy" id="310782"/>
    <lineage>
        <taxon>Bacteria</taxon>
        <taxon>Bacillati</taxon>
        <taxon>Actinomycetota</taxon>
        <taxon>Actinomycetes</taxon>
        <taxon>Kitasatosporales</taxon>
        <taxon>Streptomycetaceae</taxon>
        <taxon>Actinacidiphila</taxon>
    </lineage>
</organism>
<evidence type="ECO:0000313" key="7">
    <source>
        <dbReference type="Proteomes" id="UP000184111"/>
    </source>
</evidence>
<dbReference type="EMBL" id="FRBI01000021">
    <property type="protein sequence ID" value="SHN11733.1"/>
    <property type="molecule type" value="Genomic_DNA"/>
</dbReference>
<dbReference type="PANTHER" id="PTHR33154">
    <property type="entry name" value="TRANSCRIPTIONAL REGULATOR, ARSR FAMILY"/>
    <property type="match status" value="1"/>
</dbReference>
<dbReference type="CDD" id="cd00090">
    <property type="entry name" value="HTH_ARSR"/>
    <property type="match status" value="1"/>
</dbReference>
<keyword evidence="1" id="KW-0805">Transcription regulation</keyword>
<feature type="compositionally biased region" description="Low complexity" evidence="4">
    <location>
        <begin position="181"/>
        <end position="200"/>
    </location>
</feature>
<feature type="region of interest" description="Disordered" evidence="4">
    <location>
        <begin position="178"/>
        <end position="232"/>
    </location>
</feature>
<protein>
    <submittedName>
        <fullName evidence="6">Transcriptional regulator, ArsR family</fullName>
    </submittedName>
</protein>
<keyword evidence="2" id="KW-0238">DNA-binding</keyword>
<evidence type="ECO:0000313" key="6">
    <source>
        <dbReference type="EMBL" id="SHN11733.1"/>
    </source>
</evidence>
<sequence length="232" mass="24520">MPAAGRQEGCNGLMTATDPLLRALAHPVRLRIVSLVWNVPLSAAELSRELGISHALASQHLRRLDAAGLVELAEVRANRGGRERRYRAVHGSPLSDQRHDGARLIAEAMAHNLRERAGRRLPGAEGVASDAELWVAPEVWTDFRQRLAALFGELHDAARAPHAPGTVGIGATAMVFPLAEPDTGTDPGTAAGPDTGPDAGTGPGHHPEPGAEPEPPAPTPDKPVPNDHQERP</sequence>
<dbReference type="PANTHER" id="PTHR33154:SF33">
    <property type="entry name" value="TRANSCRIPTIONAL REPRESSOR SDPR"/>
    <property type="match status" value="1"/>
</dbReference>
<evidence type="ECO:0000256" key="1">
    <source>
        <dbReference type="ARBA" id="ARBA00023015"/>
    </source>
</evidence>
<keyword evidence="3" id="KW-0804">Transcription</keyword>
<dbReference type="SUPFAM" id="SSF46785">
    <property type="entry name" value="Winged helix' DNA-binding domain"/>
    <property type="match status" value="1"/>
</dbReference>
<dbReference type="InterPro" id="IPR051081">
    <property type="entry name" value="HTH_MetalResp_TranReg"/>
</dbReference>
<dbReference type="InterPro" id="IPR011991">
    <property type="entry name" value="ArsR-like_HTH"/>
</dbReference>
<dbReference type="SMART" id="SM00418">
    <property type="entry name" value="HTH_ARSR"/>
    <property type="match status" value="1"/>
</dbReference>
<dbReference type="Pfam" id="PF12840">
    <property type="entry name" value="HTH_20"/>
    <property type="match status" value="1"/>
</dbReference>